<evidence type="ECO:0000256" key="2">
    <source>
        <dbReference type="ARBA" id="ARBA00022448"/>
    </source>
</evidence>
<gene>
    <name evidence="11" type="ORF">ACFQBM_12850</name>
</gene>
<evidence type="ECO:0000256" key="8">
    <source>
        <dbReference type="ARBA" id="ARBA00038435"/>
    </source>
</evidence>
<organism evidence="11 12">
    <name type="scientific">Microbulbifer taiwanensis</name>
    <dbReference type="NCBI Taxonomy" id="986746"/>
    <lineage>
        <taxon>Bacteria</taxon>
        <taxon>Pseudomonadati</taxon>
        <taxon>Pseudomonadota</taxon>
        <taxon>Gammaproteobacteria</taxon>
        <taxon>Cellvibrionales</taxon>
        <taxon>Microbulbiferaceae</taxon>
        <taxon>Microbulbifer</taxon>
    </lineage>
</organism>
<comment type="caution">
    <text evidence="11">The sequence shown here is derived from an EMBL/GenBank/DDBJ whole genome shotgun (WGS) entry which is preliminary data.</text>
</comment>
<feature type="transmembrane region" description="Helical" evidence="9">
    <location>
        <begin position="364"/>
        <end position="382"/>
    </location>
</feature>
<evidence type="ECO:0000256" key="5">
    <source>
        <dbReference type="ARBA" id="ARBA00022692"/>
    </source>
</evidence>
<evidence type="ECO:0000256" key="7">
    <source>
        <dbReference type="ARBA" id="ARBA00023136"/>
    </source>
</evidence>
<dbReference type="EMBL" id="JBHSVR010000001">
    <property type="protein sequence ID" value="MFC6634180.1"/>
    <property type="molecule type" value="Genomic_DNA"/>
</dbReference>
<feature type="transmembrane region" description="Helical" evidence="9">
    <location>
        <begin position="143"/>
        <end position="169"/>
    </location>
</feature>
<keyword evidence="12" id="KW-1185">Reference proteome</keyword>
<keyword evidence="5 9" id="KW-0812">Transmembrane</keyword>
<keyword evidence="2" id="KW-0813">Transport</keyword>
<proteinExistence type="inferred from homology"/>
<feature type="transmembrane region" description="Helical" evidence="9">
    <location>
        <begin position="81"/>
        <end position="104"/>
    </location>
</feature>
<protein>
    <submittedName>
        <fullName evidence="11">Na+/H+ antiporter NhaC family protein</fullName>
    </submittedName>
</protein>
<feature type="transmembrane region" description="Helical" evidence="9">
    <location>
        <begin position="12"/>
        <end position="33"/>
    </location>
</feature>
<feature type="transmembrane region" description="Helical" evidence="9">
    <location>
        <begin position="323"/>
        <end position="343"/>
    </location>
</feature>
<keyword evidence="7 9" id="KW-0472">Membrane</keyword>
<accession>A0ABW1YRZ9</accession>
<name>A0ABW1YRZ9_9GAMM</name>
<comment type="similarity">
    <text evidence="8">Belongs to the NhaC Na(+)/H(+) (TC 2.A.35) antiporter family.</text>
</comment>
<dbReference type="Proteomes" id="UP001596425">
    <property type="component" value="Unassembled WGS sequence"/>
</dbReference>
<keyword evidence="6 9" id="KW-1133">Transmembrane helix</keyword>
<keyword evidence="4" id="KW-1003">Cell membrane</keyword>
<feature type="transmembrane region" description="Helical" evidence="9">
    <location>
        <begin position="260"/>
        <end position="280"/>
    </location>
</feature>
<dbReference type="InterPro" id="IPR052180">
    <property type="entry name" value="NhaC_Na-H+_Antiporter"/>
</dbReference>
<feature type="transmembrane region" description="Helical" evidence="9">
    <location>
        <begin position="39"/>
        <end position="60"/>
    </location>
</feature>
<feature type="domain" description="Na+/H+ antiporter NhaC-like C-terminal" evidence="10">
    <location>
        <begin position="166"/>
        <end position="467"/>
    </location>
</feature>
<feature type="transmembrane region" description="Helical" evidence="9">
    <location>
        <begin position="231"/>
        <end position="253"/>
    </location>
</feature>
<dbReference type="InterPro" id="IPR018461">
    <property type="entry name" value="Na/H_Antiport_NhaC-like_C"/>
</dbReference>
<evidence type="ECO:0000256" key="3">
    <source>
        <dbReference type="ARBA" id="ARBA00022449"/>
    </source>
</evidence>
<feature type="transmembrane region" description="Helical" evidence="9">
    <location>
        <begin position="199"/>
        <end position="219"/>
    </location>
</feature>
<reference evidence="12" key="1">
    <citation type="journal article" date="2019" name="Int. J. Syst. Evol. Microbiol.">
        <title>The Global Catalogue of Microorganisms (GCM) 10K type strain sequencing project: providing services to taxonomists for standard genome sequencing and annotation.</title>
        <authorList>
            <consortium name="The Broad Institute Genomics Platform"/>
            <consortium name="The Broad Institute Genome Sequencing Center for Infectious Disease"/>
            <person name="Wu L."/>
            <person name="Ma J."/>
        </authorList>
    </citation>
    <scope>NUCLEOTIDE SEQUENCE [LARGE SCALE GENOMIC DNA]</scope>
    <source>
        <strain evidence="12">CGMCC 1.13718</strain>
    </source>
</reference>
<evidence type="ECO:0000256" key="1">
    <source>
        <dbReference type="ARBA" id="ARBA00004651"/>
    </source>
</evidence>
<feature type="transmembrane region" description="Helical" evidence="9">
    <location>
        <begin position="453"/>
        <end position="473"/>
    </location>
</feature>
<dbReference type="PANTHER" id="PTHR33451:SF3">
    <property type="entry name" value="MALATE-2H(+)_NA(+)-LACTATE ANTIPORTER"/>
    <property type="match status" value="1"/>
</dbReference>
<evidence type="ECO:0000313" key="11">
    <source>
        <dbReference type="EMBL" id="MFC6634180.1"/>
    </source>
</evidence>
<evidence type="ECO:0000259" key="10">
    <source>
        <dbReference type="Pfam" id="PF03553"/>
    </source>
</evidence>
<evidence type="ECO:0000256" key="9">
    <source>
        <dbReference type="SAM" id="Phobius"/>
    </source>
</evidence>
<dbReference type="RefSeq" id="WP_319024487.1">
    <property type="nucleotide sequence ID" value="NZ_JACZFR010000009.1"/>
</dbReference>
<feature type="transmembrane region" description="Helical" evidence="9">
    <location>
        <begin position="424"/>
        <end position="446"/>
    </location>
</feature>
<keyword evidence="3" id="KW-0050">Antiport</keyword>
<comment type="subcellular location">
    <subcellularLocation>
        <location evidence="1">Cell membrane</location>
        <topology evidence="1">Multi-pass membrane protein</topology>
    </subcellularLocation>
</comment>
<evidence type="ECO:0000313" key="12">
    <source>
        <dbReference type="Proteomes" id="UP001596425"/>
    </source>
</evidence>
<dbReference type="Pfam" id="PF03553">
    <property type="entry name" value="Na_H_antiporter"/>
    <property type="match status" value="1"/>
</dbReference>
<feature type="transmembrane region" description="Helical" evidence="9">
    <location>
        <begin position="116"/>
        <end position="136"/>
    </location>
</feature>
<evidence type="ECO:0000256" key="6">
    <source>
        <dbReference type="ARBA" id="ARBA00022989"/>
    </source>
</evidence>
<sequence>MGTRLEPGFGRSLLAVGFLLLAVGYGLVARPLWFGQQALPLELVFLFAAVAAACQLLWLGHRWEDMQRSMVAKLSRALPTILLLFAIGLLIGSWIISGTIPMLMVYGVELVTPGQIYLFAFLVPAVFSLCTGTSWGSIGTAGVVIISIATVMGADLAIVCGAIVGGAYFGDKVSPLSDTTNIAALAVGVDVYQHIRSMLYTTLPAGLLAAGVFTALGHLRPPPAAGGYDNPLPLLTGIFDFHPLLLLPVLLVLVGSARRVPPLLVLVASTLLASLLAILVQKFSVDELVRTLHRGFDLSRIAEQQGIVFGEQPLLSALLDRGGLYALSEPAIIVILVFVYVGIIDRIGALSTVIQMLLRGVKRASALIAASLVASAVGNALTSSQYANSFIVGDALAEKYDRLGVPRRVLSRSLEDTGTMIESLVPWSTTSVFIFATLGVSVADYWHWQLLSLFNIAIAFLCAFTGFGCFLSWERDALPATSIEGVR</sequence>
<dbReference type="PANTHER" id="PTHR33451">
    <property type="entry name" value="MALATE-2H(+)/NA(+)-LACTATE ANTIPORTER"/>
    <property type="match status" value="1"/>
</dbReference>
<evidence type="ECO:0000256" key="4">
    <source>
        <dbReference type="ARBA" id="ARBA00022475"/>
    </source>
</evidence>
<feature type="transmembrane region" description="Helical" evidence="9">
    <location>
        <begin position="175"/>
        <end position="192"/>
    </location>
</feature>